<name>A0A0F4USW8_PSEFL</name>
<dbReference type="Gene3D" id="2.10.260.10">
    <property type="match status" value="1"/>
</dbReference>
<evidence type="ECO:0000313" key="3">
    <source>
        <dbReference type="EMBL" id="KJZ59511.1"/>
    </source>
</evidence>
<dbReference type="AlphaFoldDB" id="A0A0F4USW8"/>
<reference evidence="3 4" key="1">
    <citation type="submission" date="2015-03" db="EMBL/GenBank/DDBJ databases">
        <title>Comparative genomics of Pseudomonas insights into diversity of traits involved in vanlence and defense.</title>
        <authorList>
            <person name="Qin Y."/>
        </authorList>
    </citation>
    <scope>NUCLEOTIDE SEQUENCE [LARGE SCALE GENOMIC DNA]</scope>
    <source>
        <strain evidence="3 4">H24</strain>
    </source>
</reference>
<proteinExistence type="predicted"/>
<organism evidence="3 4">
    <name type="scientific">Pseudomonas fluorescens</name>
    <dbReference type="NCBI Taxonomy" id="294"/>
    <lineage>
        <taxon>Bacteria</taxon>
        <taxon>Pseudomonadati</taxon>
        <taxon>Pseudomonadota</taxon>
        <taxon>Gammaproteobacteria</taxon>
        <taxon>Pseudomonadales</taxon>
        <taxon>Pseudomonadaceae</taxon>
        <taxon>Pseudomonas</taxon>
    </lineage>
</organism>
<dbReference type="InterPro" id="IPR037914">
    <property type="entry name" value="SpoVT-AbrB_sf"/>
</dbReference>
<dbReference type="GO" id="GO:0003677">
    <property type="term" value="F:DNA binding"/>
    <property type="evidence" value="ECO:0007669"/>
    <property type="project" value="UniProtKB-UniRule"/>
</dbReference>
<dbReference type="SUPFAM" id="SSF89447">
    <property type="entry name" value="AbrB/MazE/MraZ-like"/>
    <property type="match status" value="1"/>
</dbReference>
<dbReference type="EMBL" id="LACH01000093">
    <property type="protein sequence ID" value="KJZ59511.1"/>
    <property type="molecule type" value="Genomic_DNA"/>
</dbReference>
<sequence>MATARLTTQGRITIPAQVRTSLGLAAGDHIEFVTLRDGSVEFLAKTGSVHALKGLICKRSKTIRVVSPNPSPDLIKGN</sequence>
<dbReference type="SMART" id="SM00966">
    <property type="entry name" value="SpoVT_AbrB"/>
    <property type="match status" value="1"/>
</dbReference>
<dbReference type="Pfam" id="PF04014">
    <property type="entry name" value="MazE_antitoxin"/>
    <property type="match status" value="1"/>
</dbReference>
<evidence type="ECO:0000313" key="4">
    <source>
        <dbReference type="Proteomes" id="UP000033400"/>
    </source>
</evidence>
<feature type="domain" description="SpoVT-AbrB" evidence="2">
    <location>
        <begin position="1"/>
        <end position="47"/>
    </location>
</feature>
<dbReference type="NCBIfam" id="TIGR01439">
    <property type="entry name" value="lp_hng_hel_AbrB"/>
    <property type="match status" value="1"/>
</dbReference>
<dbReference type="Proteomes" id="UP000033400">
    <property type="component" value="Unassembled WGS sequence"/>
</dbReference>
<dbReference type="PATRIC" id="fig|294.133.peg.6449"/>
<dbReference type="InterPro" id="IPR007159">
    <property type="entry name" value="SpoVT-AbrB_dom"/>
</dbReference>
<comment type="caution">
    <text evidence="3">The sequence shown here is derived from an EMBL/GenBank/DDBJ whole genome shotgun (WGS) entry which is preliminary data.</text>
</comment>
<dbReference type="RefSeq" id="WP_046057029.1">
    <property type="nucleotide sequence ID" value="NZ_LACH01000093.1"/>
</dbReference>
<evidence type="ECO:0000256" key="1">
    <source>
        <dbReference type="PROSITE-ProRule" id="PRU01076"/>
    </source>
</evidence>
<gene>
    <name evidence="3" type="ORF">VD17_30200</name>
</gene>
<protein>
    <submittedName>
        <fullName evidence="3">AbrB family transcriptional regulator</fullName>
    </submittedName>
</protein>
<evidence type="ECO:0000259" key="2">
    <source>
        <dbReference type="PROSITE" id="PS51740"/>
    </source>
</evidence>
<keyword evidence="1" id="KW-0238">DNA-binding</keyword>
<accession>A0A0F4USW8</accession>
<dbReference type="OrthoDB" id="9809003at2"/>
<dbReference type="PROSITE" id="PS51740">
    <property type="entry name" value="SPOVT_ABRB"/>
    <property type="match status" value="1"/>
</dbReference>